<protein>
    <submittedName>
        <fullName evidence="7">FAD-dependent oxidoreductase</fullName>
    </submittedName>
</protein>
<dbReference type="InterPro" id="IPR036188">
    <property type="entry name" value="FAD/NAD-bd_sf"/>
</dbReference>
<dbReference type="InterPro" id="IPR006076">
    <property type="entry name" value="FAD-dep_OxRdtase"/>
</dbReference>
<dbReference type="GO" id="GO:0008115">
    <property type="term" value="F:sarcosine oxidase activity"/>
    <property type="evidence" value="ECO:0007669"/>
    <property type="project" value="TreeGrafter"/>
</dbReference>
<dbReference type="PANTHER" id="PTHR10961">
    <property type="entry name" value="PEROXISOMAL SARCOSINE OXIDASE"/>
    <property type="match status" value="1"/>
</dbReference>
<dbReference type="Gene3D" id="3.50.50.60">
    <property type="entry name" value="FAD/NAD(P)-binding domain"/>
    <property type="match status" value="1"/>
</dbReference>
<name>A0A6P2BQS5_9ACTN</name>
<evidence type="ECO:0000313" key="7">
    <source>
        <dbReference type="EMBL" id="TVZ01017.1"/>
    </source>
</evidence>
<dbReference type="SUPFAM" id="SSF54373">
    <property type="entry name" value="FAD-linked reductases, C-terminal domain"/>
    <property type="match status" value="1"/>
</dbReference>
<comment type="cofactor">
    <cofactor evidence="1">
        <name>FAD</name>
        <dbReference type="ChEBI" id="CHEBI:57692"/>
    </cofactor>
</comment>
<dbReference type="PANTHER" id="PTHR10961:SF7">
    <property type="entry name" value="FAD DEPENDENT OXIDOREDUCTASE DOMAIN-CONTAINING PROTEIN"/>
    <property type="match status" value="1"/>
</dbReference>
<keyword evidence="3" id="KW-0274">FAD</keyword>
<evidence type="ECO:0000256" key="2">
    <source>
        <dbReference type="ARBA" id="ARBA00022630"/>
    </source>
</evidence>
<dbReference type="SUPFAM" id="SSF51905">
    <property type="entry name" value="FAD/NAD(P)-binding domain"/>
    <property type="match status" value="1"/>
</dbReference>
<comment type="caution">
    <text evidence="7">The sequence shown here is derived from an EMBL/GenBank/DDBJ whole genome shotgun (WGS) entry which is preliminary data.</text>
</comment>
<dbReference type="PRINTS" id="PR00411">
    <property type="entry name" value="PNDRDTASEI"/>
</dbReference>
<dbReference type="GO" id="GO:0050660">
    <property type="term" value="F:flavin adenine dinucleotide binding"/>
    <property type="evidence" value="ECO:0007669"/>
    <property type="project" value="InterPro"/>
</dbReference>
<evidence type="ECO:0000256" key="5">
    <source>
        <dbReference type="SAM" id="MobiDB-lite"/>
    </source>
</evidence>
<evidence type="ECO:0000256" key="1">
    <source>
        <dbReference type="ARBA" id="ARBA00001974"/>
    </source>
</evidence>
<dbReference type="InterPro" id="IPR045170">
    <property type="entry name" value="MTOX"/>
</dbReference>
<organism evidence="7 8">
    <name type="scientific">Trebonia kvetii</name>
    <dbReference type="NCBI Taxonomy" id="2480626"/>
    <lineage>
        <taxon>Bacteria</taxon>
        <taxon>Bacillati</taxon>
        <taxon>Actinomycetota</taxon>
        <taxon>Actinomycetes</taxon>
        <taxon>Streptosporangiales</taxon>
        <taxon>Treboniaceae</taxon>
        <taxon>Trebonia</taxon>
    </lineage>
</organism>
<keyword evidence="8" id="KW-1185">Reference proteome</keyword>
<gene>
    <name evidence="7" type="ORF">EAS64_32385</name>
</gene>
<sequence length="405" mass="42513">MAGRTADGGHRVTVRADLIIVGAGLAGAAAAWRASGRGASVVVLEQFGPAHRNGSSHGSARIFRRAYPDPLYVRLTGEAKQQWHALEWEAADHLLTLTGGIDFGVKRDPEHLHAVLTGNGVAAELLPAREAARRWPQFDFAGAGPVMFHEDCGVLDPDRAIAAMLRVAAAKGADIRFDTPVTRLEPGGDGAIVHTGGETFTAPVAVIAAGAWIAPLMSGLAELPPLTVTQQQVFHFAPLRPADASAAQSADRSAGRPAEQPPGQPWPVFIVQDEEDNCYGLPGGRDGEVPGAIKIGEHSPGTITTAAGRDFRVDPASRDRVRGFVARRVPGLDARPVNEVTCLYTSTDNEDFILDRPGSGPFVIASPCSGHGAKFAPLLGEIIAGLAAGEPAAEHRFTLAAHLAR</sequence>
<dbReference type="OrthoDB" id="9806452at2"/>
<evidence type="ECO:0000256" key="3">
    <source>
        <dbReference type="ARBA" id="ARBA00022827"/>
    </source>
</evidence>
<dbReference type="Pfam" id="PF01266">
    <property type="entry name" value="DAO"/>
    <property type="match status" value="1"/>
</dbReference>
<dbReference type="Proteomes" id="UP000460272">
    <property type="component" value="Unassembled WGS sequence"/>
</dbReference>
<dbReference type="Gene3D" id="3.30.9.10">
    <property type="entry name" value="D-Amino Acid Oxidase, subunit A, domain 2"/>
    <property type="match status" value="1"/>
</dbReference>
<dbReference type="EMBL" id="RPFW01000007">
    <property type="protein sequence ID" value="TVZ01017.1"/>
    <property type="molecule type" value="Genomic_DNA"/>
</dbReference>
<proteinExistence type="predicted"/>
<evidence type="ECO:0000256" key="4">
    <source>
        <dbReference type="ARBA" id="ARBA00023002"/>
    </source>
</evidence>
<reference evidence="7 8" key="1">
    <citation type="submission" date="2018-11" db="EMBL/GenBank/DDBJ databases">
        <title>Trebonia kvetii gen.nov., sp.nov., a novel acidophilic actinobacterium, and proposal of the new actinobacterial family Treboniaceae fam. nov.</title>
        <authorList>
            <person name="Rapoport D."/>
            <person name="Sagova-Mareckova M."/>
            <person name="Sedlacek I."/>
            <person name="Provaznik J."/>
            <person name="Kralova S."/>
            <person name="Pavlinic D."/>
            <person name="Benes V."/>
            <person name="Kopecky J."/>
        </authorList>
    </citation>
    <scope>NUCLEOTIDE SEQUENCE [LARGE SCALE GENOMIC DNA]</scope>
    <source>
        <strain evidence="7 8">15Tr583</strain>
    </source>
</reference>
<keyword evidence="2" id="KW-0285">Flavoprotein</keyword>
<feature type="region of interest" description="Disordered" evidence="5">
    <location>
        <begin position="245"/>
        <end position="264"/>
    </location>
</feature>
<accession>A0A6P2BQS5</accession>
<dbReference type="AlphaFoldDB" id="A0A6P2BQS5"/>
<keyword evidence="4" id="KW-0560">Oxidoreductase</keyword>
<evidence type="ECO:0000259" key="6">
    <source>
        <dbReference type="Pfam" id="PF01266"/>
    </source>
</evidence>
<feature type="domain" description="FAD dependent oxidoreductase" evidence="6">
    <location>
        <begin position="17"/>
        <end position="385"/>
    </location>
</feature>
<evidence type="ECO:0000313" key="8">
    <source>
        <dbReference type="Proteomes" id="UP000460272"/>
    </source>
</evidence>